<protein>
    <submittedName>
        <fullName evidence="1">Uncharacterized protein</fullName>
    </submittedName>
</protein>
<evidence type="ECO:0000313" key="1">
    <source>
        <dbReference type="EMBL" id="KAG5299476.1"/>
    </source>
</evidence>
<comment type="caution">
    <text evidence="1">The sequence shown here is derived from an EMBL/GenBank/DDBJ whole genome shotgun (WGS) entry which is preliminary data.</text>
</comment>
<organism evidence="1 2">
    <name type="scientific">Ajellomyces capsulatus</name>
    <name type="common">Darling's disease fungus</name>
    <name type="synonym">Histoplasma capsulatum</name>
    <dbReference type="NCBI Taxonomy" id="5037"/>
    <lineage>
        <taxon>Eukaryota</taxon>
        <taxon>Fungi</taxon>
        <taxon>Dikarya</taxon>
        <taxon>Ascomycota</taxon>
        <taxon>Pezizomycotina</taxon>
        <taxon>Eurotiomycetes</taxon>
        <taxon>Eurotiomycetidae</taxon>
        <taxon>Onygenales</taxon>
        <taxon>Ajellomycetaceae</taxon>
        <taxon>Histoplasma</taxon>
    </lineage>
</organism>
<dbReference type="EMBL" id="JAEVHI010000002">
    <property type="protein sequence ID" value="KAG5299476.1"/>
    <property type="molecule type" value="Genomic_DNA"/>
</dbReference>
<dbReference type="AlphaFoldDB" id="A0A8H8D2M5"/>
<sequence>MTHVSPAVLHRRPRHAKHISTNLALGLREIESWSKRSYHFQGSCWRNVAIGAYTVAAIA</sequence>
<dbReference type="VEuPathDB" id="FungiDB:I7I52_09807"/>
<name>A0A8H8D2M5_AJECA</name>
<proteinExistence type="predicted"/>
<dbReference type="Proteomes" id="UP000670092">
    <property type="component" value="Unassembled WGS sequence"/>
</dbReference>
<gene>
    <name evidence="1" type="ORF">I7I52_09807</name>
</gene>
<evidence type="ECO:0000313" key="2">
    <source>
        <dbReference type="Proteomes" id="UP000670092"/>
    </source>
</evidence>
<reference evidence="1 2" key="1">
    <citation type="submission" date="2021-01" db="EMBL/GenBank/DDBJ databases">
        <title>Chromosome-level genome assembly of a human fungal pathogen reveals clustering of transcriptionally co-regulated genes.</title>
        <authorList>
            <person name="Voorhies M."/>
            <person name="Cohen S."/>
            <person name="Shea T.P."/>
            <person name="Petrus S."/>
            <person name="Munoz J.F."/>
            <person name="Poplawski S."/>
            <person name="Goldman W.E."/>
            <person name="Michael T."/>
            <person name="Cuomo C.A."/>
            <person name="Sil A."/>
            <person name="Beyhan S."/>
        </authorList>
    </citation>
    <scope>NUCLEOTIDE SEQUENCE [LARGE SCALE GENOMIC DNA]</scope>
    <source>
        <strain evidence="1 2">G184AR</strain>
    </source>
</reference>
<accession>A0A8H8D2M5</accession>